<feature type="region of interest" description="Disordered" evidence="1">
    <location>
        <begin position="347"/>
        <end position="373"/>
    </location>
</feature>
<reference evidence="2 3" key="1">
    <citation type="submission" date="2015-09" db="EMBL/GenBank/DDBJ databases">
        <title>Trachymyrmex cornetzi WGS genome.</title>
        <authorList>
            <person name="Nygaard S."/>
            <person name="Hu H."/>
            <person name="Boomsma J."/>
            <person name="Zhang G."/>
        </authorList>
    </citation>
    <scope>NUCLEOTIDE SEQUENCE [LARGE SCALE GENOMIC DNA]</scope>
    <source>
        <strain evidence="2">Tcor2-1</strain>
        <tissue evidence="2">Whole body</tissue>
    </source>
</reference>
<evidence type="ECO:0000256" key="1">
    <source>
        <dbReference type="SAM" id="MobiDB-lite"/>
    </source>
</evidence>
<organism evidence="2 3">
    <name type="scientific">Trachymyrmex cornetzi</name>
    <dbReference type="NCBI Taxonomy" id="471704"/>
    <lineage>
        <taxon>Eukaryota</taxon>
        <taxon>Metazoa</taxon>
        <taxon>Ecdysozoa</taxon>
        <taxon>Arthropoda</taxon>
        <taxon>Hexapoda</taxon>
        <taxon>Insecta</taxon>
        <taxon>Pterygota</taxon>
        <taxon>Neoptera</taxon>
        <taxon>Endopterygota</taxon>
        <taxon>Hymenoptera</taxon>
        <taxon>Apocrita</taxon>
        <taxon>Aculeata</taxon>
        <taxon>Formicoidea</taxon>
        <taxon>Formicidae</taxon>
        <taxon>Myrmicinae</taxon>
        <taxon>Trachymyrmex</taxon>
    </lineage>
</organism>
<evidence type="ECO:0000313" key="2">
    <source>
        <dbReference type="EMBL" id="KYN13040.1"/>
    </source>
</evidence>
<proteinExistence type="predicted"/>
<dbReference type="STRING" id="471704.A0A195DJG6"/>
<dbReference type="AlphaFoldDB" id="A0A195DJG6"/>
<keyword evidence="3" id="KW-1185">Reference proteome</keyword>
<name>A0A195DJG6_9HYME</name>
<protein>
    <submittedName>
        <fullName evidence="2">Uncharacterized protein</fullName>
    </submittedName>
</protein>
<accession>A0A195DJG6</accession>
<evidence type="ECO:0000313" key="3">
    <source>
        <dbReference type="Proteomes" id="UP000078492"/>
    </source>
</evidence>
<dbReference type="Proteomes" id="UP000078492">
    <property type="component" value="Unassembled WGS sequence"/>
</dbReference>
<feature type="compositionally biased region" description="Basic and acidic residues" evidence="1">
    <location>
        <begin position="235"/>
        <end position="244"/>
    </location>
</feature>
<gene>
    <name evidence="2" type="ORF">ALC57_14722</name>
</gene>
<feature type="region of interest" description="Disordered" evidence="1">
    <location>
        <begin position="197"/>
        <end position="274"/>
    </location>
</feature>
<dbReference type="EMBL" id="KQ980794">
    <property type="protein sequence ID" value="KYN13040.1"/>
    <property type="molecule type" value="Genomic_DNA"/>
</dbReference>
<sequence>MGKGKILIEAVSANAANKITENPAFSQHNLRAFIPAYKVLRTGVIQDVPIKIDLETLRSSIEVHSRSCKICGNKKHTENEVCPMQGEPNKCINCQGSHTAISKDCPHILKHEHIIGLAAAENIPIADARKIVNSYGNHVPRSNLYLNSGNFPALRTHNRAEGHPNFESHNSFNLLQNNETSNTSRLYADAVRSQIHPQQRVTYSQRNPVNNSPPVFGTAAHPRKGSGSQPLSPGYDRDAHRDALWEPNGRPPQFSPDEFTPQESSPPLGFSCSPPSMNPTMFDSVSLNQILHLIMDVLKFFQTSDISKIISTFLSFCSNLNPQLPVHPSDNQFSGLAAGDNYNTRQFSSPASNYHPSQYPSMPSQLQGNNFRI</sequence>
<feature type="compositionally biased region" description="Polar residues" evidence="1">
    <location>
        <begin position="197"/>
        <end position="213"/>
    </location>
</feature>